<accession>A0A1J0R018</accession>
<gene>
    <name evidence="2" type="ORF">KP64477b_00005</name>
</gene>
<organism evidence="1">
    <name type="scientific">Klebsiella pneumoniae</name>
    <dbReference type="NCBI Taxonomy" id="573"/>
    <lineage>
        <taxon>Bacteria</taxon>
        <taxon>Pseudomonadati</taxon>
        <taxon>Pseudomonadota</taxon>
        <taxon>Gammaproteobacteria</taxon>
        <taxon>Enterobacterales</taxon>
        <taxon>Enterobacteriaceae</taxon>
        <taxon>Klebsiella/Raoultella group</taxon>
        <taxon>Klebsiella</taxon>
        <taxon>Klebsiella pneumoniae complex</taxon>
    </lineage>
</organism>
<evidence type="ECO:0000313" key="2">
    <source>
        <dbReference type="EMBL" id="ASF81333.1"/>
    </source>
</evidence>
<dbReference type="RefSeq" id="WP_172692511.1">
    <property type="nucleotide sequence ID" value="NZ_MF150122.1"/>
</dbReference>
<dbReference type="EMBL" id="MF150122">
    <property type="protein sequence ID" value="ASF81333.1"/>
    <property type="molecule type" value="Genomic_DNA"/>
</dbReference>
<reference evidence="2" key="2">
    <citation type="submission" date="2017-05" db="EMBL/GenBank/DDBJ databases">
        <authorList>
            <person name="Song R."/>
            <person name="Chenine A.L."/>
            <person name="Ruprecht R.M."/>
        </authorList>
    </citation>
    <scope>NUCLEOTIDE SEQUENCE</scope>
    <source>
        <strain evidence="2">A64477</strain>
        <plasmid evidence="2">pKP64477b</plasmid>
    </source>
</reference>
<protein>
    <submittedName>
        <fullName evidence="1">Uncharacterized protein</fullName>
    </submittedName>
</protein>
<sequence length="45" mass="4737">MSVLTFPSVLTVSETTVAVIDDAFGRQGNTCQSGNSVVTFDARKS</sequence>
<geneLocation type="plasmid" evidence="1">
    <name>unnamed</name>
</geneLocation>
<proteinExistence type="predicted"/>
<geneLocation type="plasmid" evidence="2">
    <name>pKP64477b</name>
</geneLocation>
<reference evidence="1" key="1">
    <citation type="submission" date="2016-04" db="EMBL/GenBank/DDBJ databases">
        <title>Complete sequences of multidrug resistance plasmids bearing rmtG16S ribosomal RNA methyltransferase genes.</title>
        <authorList>
            <person name="Bueno M.F.C."/>
            <person name="Francisco G.R."/>
            <person name="Doi Y."/>
            <person name="Garcia D.O."/>
        </authorList>
    </citation>
    <scope>NUCLEOTIDE SEQUENCE</scope>
    <source>
        <strain evidence="1">Kp84/11</strain>
        <plasmid evidence="1">unnamed</plasmid>
    </source>
</reference>
<keyword evidence="1" id="KW-0614">Plasmid</keyword>
<evidence type="ECO:0000313" key="1">
    <source>
        <dbReference type="EMBL" id="APD70862.1"/>
    </source>
</evidence>
<dbReference type="EMBL" id="KX029332">
    <property type="protein sequence ID" value="APD70862.1"/>
    <property type="molecule type" value="Genomic_DNA"/>
</dbReference>
<dbReference type="AlphaFoldDB" id="A0A1J0R018"/>
<name>A0A1J0R018_KLEPN</name>